<sequence length="74" mass="8337">MSSLLLNASQSASNGVTLPRRAGMLRQVTTAISTYYTRRATRRALARLDEYMLRDIGVDPLHARQEVGKPFWLS</sequence>
<dbReference type="RefSeq" id="WP_066813636.1">
    <property type="nucleotide sequence ID" value="NZ_CP012661.1"/>
</dbReference>
<evidence type="ECO:0000313" key="3">
    <source>
        <dbReference type="Proteomes" id="UP000076128"/>
    </source>
</evidence>
<accession>A0A159Z5Q6</accession>
<dbReference type="InterPro" id="IPR009506">
    <property type="entry name" value="YjiS-like"/>
</dbReference>
<dbReference type="KEGG" id="daa:AKL17_2469"/>
<dbReference type="EMBL" id="CP012661">
    <property type="protein sequence ID" value="AMY69714.1"/>
    <property type="molecule type" value="Genomic_DNA"/>
</dbReference>
<reference evidence="2 3" key="1">
    <citation type="submission" date="2015-09" db="EMBL/GenBank/DDBJ databases">
        <title>Complete genome sequence of Defluviimonas alba cai42t isolated from an oilfield in Xinjiang.</title>
        <authorList>
            <person name="Geng S."/>
            <person name="Pan X."/>
            <person name="Wu X."/>
        </authorList>
    </citation>
    <scope>NUCLEOTIDE SEQUENCE [LARGE SCALE GENOMIC DNA]</scope>
    <source>
        <strain evidence="3">cai42</strain>
    </source>
</reference>
<organism evidence="2 3">
    <name type="scientific">Frigidibacter mobilis</name>
    <dbReference type="NCBI Taxonomy" id="1335048"/>
    <lineage>
        <taxon>Bacteria</taxon>
        <taxon>Pseudomonadati</taxon>
        <taxon>Pseudomonadota</taxon>
        <taxon>Alphaproteobacteria</taxon>
        <taxon>Rhodobacterales</taxon>
        <taxon>Paracoccaceae</taxon>
        <taxon>Frigidibacter</taxon>
    </lineage>
</organism>
<gene>
    <name evidence="2" type="ORF">AKL17_2469</name>
</gene>
<keyword evidence="3" id="KW-1185">Reference proteome</keyword>
<dbReference type="Proteomes" id="UP000076128">
    <property type="component" value="Chromosome"/>
</dbReference>
<feature type="domain" description="YjiS-like" evidence="1">
    <location>
        <begin position="32"/>
        <end position="59"/>
    </location>
</feature>
<name>A0A159Z5Q6_9RHOB</name>
<evidence type="ECO:0000259" key="1">
    <source>
        <dbReference type="Pfam" id="PF06568"/>
    </source>
</evidence>
<evidence type="ECO:0000313" key="2">
    <source>
        <dbReference type="EMBL" id="AMY69714.1"/>
    </source>
</evidence>
<dbReference type="Pfam" id="PF06568">
    <property type="entry name" value="YjiS-like"/>
    <property type="match status" value="1"/>
</dbReference>
<proteinExistence type="predicted"/>
<dbReference type="AlphaFoldDB" id="A0A159Z5Q6"/>
<protein>
    <recommendedName>
        <fullName evidence="1">YjiS-like domain-containing protein</fullName>
    </recommendedName>
</protein>
<dbReference type="STRING" id="1335048.AKL17_2469"/>